<dbReference type="RefSeq" id="WP_053334971.1">
    <property type="nucleotide sequence ID" value="NZ_JMFG01000015.1"/>
</dbReference>
<evidence type="ECO:0008006" key="15">
    <source>
        <dbReference type="Google" id="ProtNLM"/>
    </source>
</evidence>
<dbReference type="NCBIfam" id="TIGR00679">
    <property type="entry name" value="hpr-ser"/>
    <property type="match status" value="1"/>
</dbReference>
<feature type="domain" description="HPr kinase/phosphorylase C-terminal" evidence="12">
    <location>
        <begin position="142"/>
        <end position="300"/>
    </location>
</feature>
<dbReference type="Gene3D" id="3.40.50.300">
    <property type="entry name" value="P-loop containing nucleotide triphosphate hydrolases"/>
    <property type="match status" value="1"/>
</dbReference>
<keyword evidence="6" id="KW-0547">Nucleotide-binding</keyword>
<dbReference type="STRING" id="1312852.EG19_01775"/>
<dbReference type="InterPro" id="IPR028979">
    <property type="entry name" value="Ser_kin/Pase_Hpr-like_N_sf"/>
</dbReference>
<accession>A0A062Y0Q8</accession>
<evidence type="ECO:0000256" key="9">
    <source>
        <dbReference type="ARBA" id="ARBA00023268"/>
    </source>
</evidence>
<evidence type="ECO:0000313" key="13">
    <source>
        <dbReference type="EMBL" id="KDA53951.1"/>
    </source>
</evidence>
<evidence type="ECO:0000256" key="2">
    <source>
        <dbReference type="ARBA" id="ARBA00006883"/>
    </source>
</evidence>
<keyword evidence="5" id="KW-0808">Transferase</keyword>
<dbReference type="SUPFAM" id="SSF75138">
    <property type="entry name" value="HprK N-terminal domain-like"/>
    <property type="match status" value="1"/>
</dbReference>
<dbReference type="InterPro" id="IPR011126">
    <property type="entry name" value="Hpr_kin/Pase_Hpr_N"/>
</dbReference>
<dbReference type="Pfam" id="PF02603">
    <property type="entry name" value="Hpr_kinase_N"/>
    <property type="match status" value="1"/>
</dbReference>
<comment type="catalytic activity">
    <reaction evidence="10">
        <text>[HPr protein]-O-phospho-L-serine + phosphate + H(+) = [HPr protein]-L-serine + diphosphate</text>
        <dbReference type="Rhea" id="RHEA:46604"/>
        <dbReference type="Rhea" id="RHEA-COMP:11602"/>
        <dbReference type="Rhea" id="RHEA-COMP:11603"/>
        <dbReference type="ChEBI" id="CHEBI:15378"/>
        <dbReference type="ChEBI" id="CHEBI:29999"/>
        <dbReference type="ChEBI" id="CHEBI:33019"/>
        <dbReference type="ChEBI" id="CHEBI:43474"/>
        <dbReference type="ChEBI" id="CHEBI:83421"/>
    </reaction>
</comment>
<comment type="catalytic activity">
    <reaction evidence="1">
        <text>[HPr protein]-L-serine + ATP = [HPr protein]-O-phospho-L-serine + ADP + H(+)</text>
        <dbReference type="Rhea" id="RHEA:46600"/>
        <dbReference type="Rhea" id="RHEA-COMP:11602"/>
        <dbReference type="Rhea" id="RHEA-COMP:11603"/>
        <dbReference type="ChEBI" id="CHEBI:15378"/>
        <dbReference type="ChEBI" id="CHEBI:29999"/>
        <dbReference type="ChEBI" id="CHEBI:30616"/>
        <dbReference type="ChEBI" id="CHEBI:83421"/>
        <dbReference type="ChEBI" id="CHEBI:456216"/>
    </reaction>
</comment>
<dbReference type="PANTHER" id="PTHR30305:SF1">
    <property type="entry name" value="HPR KINASE_PHOSPHORYLASE"/>
    <property type="match status" value="1"/>
</dbReference>
<organism evidence="13 14">
    <name type="scientific">Thermoanaerobaculum aquaticum</name>
    <dbReference type="NCBI Taxonomy" id="1312852"/>
    <lineage>
        <taxon>Bacteria</taxon>
        <taxon>Pseudomonadati</taxon>
        <taxon>Acidobacteriota</taxon>
        <taxon>Thermoanaerobaculia</taxon>
        <taxon>Thermoanaerobaculales</taxon>
        <taxon>Thermoanaerobaculaceae</taxon>
        <taxon>Thermoanaerobaculum</taxon>
    </lineage>
</organism>
<dbReference type="PANTHER" id="PTHR30305">
    <property type="entry name" value="PROTEIN YJDM-RELATED"/>
    <property type="match status" value="1"/>
</dbReference>
<evidence type="ECO:0000259" key="11">
    <source>
        <dbReference type="Pfam" id="PF02603"/>
    </source>
</evidence>
<evidence type="ECO:0000256" key="4">
    <source>
        <dbReference type="ARBA" id="ARBA00022527"/>
    </source>
</evidence>
<dbReference type="SUPFAM" id="SSF53795">
    <property type="entry name" value="PEP carboxykinase-like"/>
    <property type="match status" value="1"/>
</dbReference>
<dbReference type="Gene3D" id="3.40.1390.20">
    <property type="entry name" value="HprK N-terminal domain-like"/>
    <property type="match status" value="1"/>
</dbReference>
<comment type="caution">
    <text evidence="13">The sequence shown here is derived from an EMBL/GenBank/DDBJ whole genome shotgun (WGS) entry which is preliminary data.</text>
</comment>
<name>A0A062Y0Q8_9BACT</name>
<keyword evidence="9" id="KW-0511">Multifunctional enzyme</keyword>
<dbReference type="Proteomes" id="UP000027284">
    <property type="component" value="Unassembled WGS sequence"/>
</dbReference>
<dbReference type="InterPro" id="IPR003755">
    <property type="entry name" value="HPr(Ser)_kin/Pase"/>
</dbReference>
<dbReference type="GO" id="GO:0004674">
    <property type="term" value="F:protein serine/threonine kinase activity"/>
    <property type="evidence" value="ECO:0007669"/>
    <property type="project" value="UniProtKB-KW"/>
</dbReference>
<dbReference type="AlphaFoldDB" id="A0A062Y0Q8"/>
<feature type="domain" description="HPr(Ser) kinase/phosphorylase N-terminal" evidence="11">
    <location>
        <begin position="10"/>
        <end position="138"/>
    </location>
</feature>
<protein>
    <recommendedName>
        <fullName evidence="15">HPr(Ser) kinase/phosphorylase</fullName>
    </recommendedName>
</protein>
<dbReference type="CDD" id="cd01918">
    <property type="entry name" value="HprK_C"/>
    <property type="match status" value="1"/>
</dbReference>
<evidence type="ECO:0000256" key="3">
    <source>
        <dbReference type="ARBA" id="ARBA00011643"/>
    </source>
</evidence>
<evidence type="ECO:0000256" key="5">
    <source>
        <dbReference type="ARBA" id="ARBA00022679"/>
    </source>
</evidence>
<dbReference type="InterPro" id="IPR027417">
    <property type="entry name" value="P-loop_NTPase"/>
</dbReference>
<dbReference type="EMBL" id="JMFG01000015">
    <property type="protein sequence ID" value="KDA53951.1"/>
    <property type="molecule type" value="Genomic_DNA"/>
</dbReference>
<reference evidence="13 14" key="1">
    <citation type="submission" date="2014-04" db="EMBL/GenBank/DDBJ databases">
        <title>The Genome Sequence of Thermoanaerobaculum aquaticum MP-01, The First Cultivated Group 23 Acidobacterium.</title>
        <authorList>
            <person name="Stamps B.W."/>
            <person name="Losey N.A."/>
            <person name="Lawson P.A."/>
            <person name="Stevenson B.S."/>
        </authorList>
    </citation>
    <scope>NUCLEOTIDE SEQUENCE [LARGE SCALE GENOMIC DNA]</scope>
    <source>
        <strain evidence="13 14">MP-01</strain>
    </source>
</reference>
<proteinExistence type="inferred from homology"/>
<dbReference type="Pfam" id="PF07475">
    <property type="entry name" value="Hpr_kinase_C"/>
    <property type="match status" value="1"/>
</dbReference>
<evidence type="ECO:0000256" key="1">
    <source>
        <dbReference type="ARBA" id="ARBA00001120"/>
    </source>
</evidence>
<comment type="subunit">
    <text evidence="3">Homohexamer.</text>
</comment>
<dbReference type="InterPro" id="IPR011104">
    <property type="entry name" value="Hpr_kin/Pase_C"/>
</dbReference>
<evidence type="ECO:0000256" key="8">
    <source>
        <dbReference type="ARBA" id="ARBA00022840"/>
    </source>
</evidence>
<evidence type="ECO:0000256" key="6">
    <source>
        <dbReference type="ARBA" id="ARBA00022741"/>
    </source>
</evidence>
<dbReference type="GO" id="GO:0000155">
    <property type="term" value="F:phosphorelay sensor kinase activity"/>
    <property type="evidence" value="ECO:0007669"/>
    <property type="project" value="InterPro"/>
</dbReference>
<dbReference type="GO" id="GO:0005524">
    <property type="term" value="F:ATP binding"/>
    <property type="evidence" value="ECO:0007669"/>
    <property type="project" value="UniProtKB-KW"/>
</dbReference>
<comment type="similarity">
    <text evidence="2">Belongs to the HPrK/P family.</text>
</comment>
<evidence type="ECO:0000259" key="12">
    <source>
        <dbReference type="Pfam" id="PF07475"/>
    </source>
</evidence>
<gene>
    <name evidence="13" type="ORF">EG19_01775</name>
</gene>
<evidence type="ECO:0000313" key="14">
    <source>
        <dbReference type="Proteomes" id="UP000027284"/>
    </source>
</evidence>
<evidence type="ECO:0000256" key="10">
    <source>
        <dbReference type="ARBA" id="ARBA00047657"/>
    </source>
</evidence>
<dbReference type="OrthoDB" id="9778803at2"/>
<keyword evidence="4" id="KW-0723">Serine/threonine-protein kinase</keyword>
<evidence type="ECO:0000256" key="7">
    <source>
        <dbReference type="ARBA" id="ARBA00022777"/>
    </source>
</evidence>
<dbReference type="GO" id="GO:0006109">
    <property type="term" value="P:regulation of carbohydrate metabolic process"/>
    <property type="evidence" value="ECO:0007669"/>
    <property type="project" value="InterPro"/>
</dbReference>
<keyword evidence="14" id="KW-1185">Reference proteome</keyword>
<keyword evidence="7" id="KW-0418">Kinase</keyword>
<keyword evidence="8" id="KW-0067">ATP-binding</keyword>
<sequence length="317" mass="34401">MSQPPAPLKVSQFLADKRLAGLELTLSVASPVGLERPILSPRLQKPGLALAGFLASLRPGRVQVIGASEAEFLKTLPEPTRQERVASLVASTPPLVVVSKGNWETAELFANFCKAHEVVLAVSPANTSEVIERLSSALEVLLAPRTRIHGDLLDIFAVGVLLQGESGLGKSECALELIYRGHRLVADDVVEVFRVRQDQLIGQAPEKGRGVMEVRGLGIINIDQLFGAAAIRDWKPIDLVIQLVPEETLPVERLGLDQKFTEILGVRRPLLQVPVAAGRSLSLLVECAARRHLLLQRGVSDMGRAFVEAHDHVLKPE</sequence>